<dbReference type="Proteomes" id="UP001060215">
    <property type="component" value="Chromosome 5"/>
</dbReference>
<protein>
    <submittedName>
        <fullName evidence="1">Protein trichome birefringence-like 43</fullName>
    </submittedName>
</protein>
<proteinExistence type="predicted"/>
<keyword evidence="2" id="KW-1185">Reference proteome</keyword>
<gene>
    <name evidence="1" type="ORF">LOK49_LG06G01129</name>
</gene>
<comment type="caution">
    <text evidence="1">The sequence shown here is derived from an EMBL/GenBank/DDBJ whole genome shotgun (WGS) entry which is preliminary data.</text>
</comment>
<accession>A0ACC0HFA2</accession>
<sequence>MKELLQTAPELRYGVVDGLSWAADRSGLFTVSSAYKWKSVSGLYANHGNVALRKSGLSVLSWCLKWVSYCARIEKLIKAKIAQSSGCDLFQGSWVFDDTNPLYSSSICPFIEQEFDCQGNGRPDMLYLKHKWKPIGCDLPRYV</sequence>
<evidence type="ECO:0000313" key="2">
    <source>
        <dbReference type="Proteomes" id="UP001060215"/>
    </source>
</evidence>
<organism evidence="1 2">
    <name type="scientific">Camellia lanceoleosa</name>
    <dbReference type="NCBI Taxonomy" id="1840588"/>
    <lineage>
        <taxon>Eukaryota</taxon>
        <taxon>Viridiplantae</taxon>
        <taxon>Streptophyta</taxon>
        <taxon>Embryophyta</taxon>
        <taxon>Tracheophyta</taxon>
        <taxon>Spermatophyta</taxon>
        <taxon>Magnoliopsida</taxon>
        <taxon>eudicotyledons</taxon>
        <taxon>Gunneridae</taxon>
        <taxon>Pentapetalae</taxon>
        <taxon>asterids</taxon>
        <taxon>Ericales</taxon>
        <taxon>Theaceae</taxon>
        <taxon>Camellia</taxon>
    </lineage>
</organism>
<name>A0ACC0HFA2_9ERIC</name>
<evidence type="ECO:0000313" key="1">
    <source>
        <dbReference type="EMBL" id="KAI8011278.1"/>
    </source>
</evidence>
<reference evidence="1 2" key="1">
    <citation type="journal article" date="2022" name="Plant J.">
        <title>Chromosome-level genome of Camellia lanceoleosa provides a valuable resource for understanding genome evolution and self-incompatibility.</title>
        <authorList>
            <person name="Gong W."/>
            <person name="Xiao S."/>
            <person name="Wang L."/>
            <person name="Liao Z."/>
            <person name="Chang Y."/>
            <person name="Mo W."/>
            <person name="Hu G."/>
            <person name="Li W."/>
            <person name="Zhao G."/>
            <person name="Zhu H."/>
            <person name="Hu X."/>
            <person name="Ji K."/>
            <person name="Xiang X."/>
            <person name="Song Q."/>
            <person name="Yuan D."/>
            <person name="Jin S."/>
            <person name="Zhang L."/>
        </authorList>
    </citation>
    <scope>NUCLEOTIDE SEQUENCE [LARGE SCALE GENOMIC DNA]</scope>
    <source>
        <strain evidence="1">SQ_2022a</strain>
    </source>
</reference>
<dbReference type="EMBL" id="CM045762">
    <property type="protein sequence ID" value="KAI8011278.1"/>
    <property type="molecule type" value="Genomic_DNA"/>
</dbReference>